<sequence>MKLKGVVSTKLACILVLELCALIPKINSQIPGCPIEGINLLQCLNQGNKSSIEICCKPLTQVVQAGYSCLCSVLASSNIPLLNAPILLPFSNCFISVPPLTLCRVLAPMPIVLPPAGPKDRTQPSFPPKNVLLPPPPHEMHLPLNPRTVDNTSTLPRQPHSTESSAPKSSVFKAGNESSSGENENKILMLKCLFLCLALHVCILFA</sequence>
<comment type="caution">
    <text evidence="1">The sequence shown here is derived from an EMBL/GenBank/DDBJ whole genome shotgun (WGS) entry which is preliminary data.</text>
</comment>
<name>A0ACC0YDA0_9ROSI</name>
<protein>
    <submittedName>
        <fullName evidence="1">Uncharacterized protein</fullName>
    </submittedName>
</protein>
<evidence type="ECO:0000313" key="2">
    <source>
        <dbReference type="Proteomes" id="UP001163603"/>
    </source>
</evidence>
<reference evidence="2" key="1">
    <citation type="journal article" date="2023" name="G3 (Bethesda)">
        <title>Genome assembly and association tests identify interacting loci associated with vigor, precocity, and sex in interspecific pistachio rootstocks.</title>
        <authorList>
            <person name="Palmer W."/>
            <person name="Jacygrad E."/>
            <person name="Sagayaradj S."/>
            <person name="Cavanaugh K."/>
            <person name="Han R."/>
            <person name="Bertier L."/>
            <person name="Beede B."/>
            <person name="Kafkas S."/>
            <person name="Golino D."/>
            <person name="Preece J."/>
            <person name="Michelmore R."/>
        </authorList>
    </citation>
    <scope>NUCLEOTIDE SEQUENCE [LARGE SCALE GENOMIC DNA]</scope>
</reference>
<organism evidence="1 2">
    <name type="scientific">Pistacia integerrima</name>
    <dbReference type="NCBI Taxonomy" id="434235"/>
    <lineage>
        <taxon>Eukaryota</taxon>
        <taxon>Viridiplantae</taxon>
        <taxon>Streptophyta</taxon>
        <taxon>Embryophyta</taxon>
        <taxon>Tracheophyta</taxon>
        <taxon>Spermatophyta</taxon>
        <taxon>Magnoliopsida</taxon>
        <taxon>eudicotyledons</taxon>
        <taxon>Gunneridae</taxon>
        <taxon>Pentapetalae</taxon>
        <taxon>rosids</taxon>
        <taxon>malvids</taxon>
        <taxon>Sapindales</taxon>
        <taxon>Anacardiaceae</taxon>
        <taxon>Pistacia</taxon>
    </lineage>
</organism>
<dbReference type="Proteomes" id="UP001163603">
    <property type="component" value="Chromosome 7"/>
</dbReference>
<dbReference type="EMBL" id="CM047742">
    <property type="protein sequence ID" value="KAJ0034181.1"/>
    <property type="molecule type" value="Genomic_DNA"/>
</dbReference>
<accession>A0ACC0YDA0</accession>
<proteinExistence type="predicted"/>
<evidence type="ECO:0000313" key="1">
    <source>
        <dbReference type="EMBL" id="KAJ0034181.1"/>
    </source>
</evidence>
<gene>
    <name evidence="1" type="ORF">Pint_24785</name>
</gene>
<keyword evidence="2" id="KW-1185">Reference proteome</keyword>